<dbReference type="EMBL" id="VNHT01000005">
    <property type="protein sequence ID" value="TYP92804.1"/>
    <property type="molecule type" value="Genomic_DNA"/>
</dbReference>
<protein>
    <submittedName>
        <fullName evidence="1">Uncharacterized protein</fullName>
    </submittedName>
</protein>
<sequence>MPTGTQLNAEEILYPYAWRQELSPRISQPEALVRCEQSVAAKILCTEIMKEDISGSMNTGSVIEPGCGRRFLYQCRDTVAQQAPPDRRPGSAVTQGFRFNSPSAACYVRTLVFFSVCVAVQAMQGGKVNG</sequence>
<dbReference type="PATRIC" id="fig|44574.3.peg.2170"/>
<reference evidence="1 3" key="2">
    <citation type="journal article" date="2016" name="Genome Announc.">
        <title>Genome Sequence of Nitrosomonas communis Strain Nm2, a Mesophilic Ammonia-Oxidizing Bacterium Isolated from Mediterranean Soil.</title>
        <authorList>
            <person name="Kozlowski J.A."/>
            <person name="Kits K.D."/>
            <person name="Stein L.Y."/>
        </authorList>
    </citation>
    <scope>NUCLEOTIDE SEQUENCE [LARGE SCALE GENOMIC DNA]</scope>
    <source>
        <strain evidence="1 3">Nm2</strain>
    </source>
</reference>
<gene>
    <name evidence="1" type="ORF">AAW31_08895</name>
    <name evidence="2" type="ORF">BCL69_10053</name>
</gene>
<reference evidence="2 4" key="3">
    <citation type="submission" date="2019-07" db="EMBL/GenBank/DDBJ databases">
        <title>Active sludge and wastewater microbial communities from Klosterneuburg, Austria.</title>
        <authorList>
            <person name="Wagner M."/>
        </authorList>
    </citation>
    <scope>NUCLEOTIDE SEQUENCE [LARGE SCALE GENOMIC DNA]</scope>
    <source>
        <strain evidence="2 4">Nm2</strain>
    </source>
</reference>
<dbReference type="Proteomes" id="UP000324176">
    <property type="component" value="Unassembled WGS sequence"/>
</dbReference>
<dbReference type="AlphaFoldDB" id="A0A0F7KGB3"/>
<keyword evidence="3" id="KW-1185">Reference proteome</keyword>
<dbReference type="OrthoDB" id="10012767at2"/>
<proteinExistence type="predicted"/>
<accession>A0A0F7KGB3</accession>
<evidence type="ECO:0000313" key="4">
    <source>
        <dbReference type="Proteomes" id="UP000324176"/>
    </source>
</evidence>
<dbReference type="KEGG" id="nco:AAW31_08895"/>
<name>A0A0F7KGB3_9PROT</name>
<reference evidence="3" key="1">
    <citation type="submission" date="2015-05" db="EMBL/GenBank/DDBJ databases">
        <title>Draft genome of Nitrosomonas communis strain Nm2.</title>
        <authorList>
            <person name="Kozlowski J.A."/>
            <person name="Kits K.D."/>
            <person name="Stein L.Y."/>
        </authorList>
    </citation>
    <scope>NUCLEOTIDE SEQUENCE [LARGE SCALE GENOMIC DNA]</scope>
    <source>
        <strain evidence="3">Nm2</strain>
    </source>
</reference>
<evidence type="ECO:0000313" key="3">
    <source>
        <dbReference type="Proteomes" id="UP000034156"/>
    </source>
</evidence>
<dbReference type="RefSeq" id="WP_046849977.1">
    <property type="nucleotide sequence ID" value="NZ_CP011451.1"/>
</dbReference>
<organism evidence="1 3">
    <name type="scientific">Nitrosomonas communis</name>
    <dbReference type="NCBI Taxonomy" id="44574"/>
    <lineage>
        <taxon>Bacteria</taxon>
        <taxon>Pseudomonadati</taxon>
        <taxon>Pseudomonadota</taxon>
        <taxon>Betaproteobacteria</taxon>
        <taxon>Nitrosomonadales</taxon>
        <taxon>Nitrosomonadaceae</taxon>
        <taxon>Nitrosomonas</taxon>
    </lineage>
</organism>
<evidence type="ECO:0000313" key="2">
    <source>
        <dbReference type="EMBL" id="TYP92804.1"/>
    </source>
</evidence>
<dbReference type="EMBL" id="CP011451">
    <property type="protein sequence ID" value="AKH37907.1"/>
    <property type="molecule type" value="Genomic_DNA"/>
</dbReference>
<evidence type="ECO:0000313" key="1">
    <source>
        <dbReference type="EMBL" id="AKH37907.1"/>
    </source>
</evidence>
<dbReference type="Proteomes" id="UP000034156">
    <property type="component" value="Chromosome"/>
</dbReference>